<accession>A0A401ZVK5</accession>
<keyword evidence="2" id="KW-1185">Reference proteome</keyword>
<organism evidence="1 2">
    <name type="scientific">Tengunoibacter tsumagoiensis</name>
    <dbReference type="NCBI Taxonomy" id="2014871"/>
    <lineage>
        <taxon>Bacteria</taxon>
        <taxon>Bacillati</taxon>
        <taxon>Chloroflexota</taxon>
        <taxon>Ktedonobacteria</taxon>
        <taxon>Ktedonobacterales</taxon>
        <taxon>Dictyobacteraceae</taxon>
        <taxon>Tengunoibacter</taxon>
    </lineage>
</organism>
<gene>
    <name evidence="1" type="ORF">KTT_06230</name>
</gene>
<dbReference type="SUPFAM" id="SSF110296">
    <property type="entry name" value="Oligoxyloglucan reducing end-specific cellobiohydrolase"/>
    <property type="match status" value="1"/>
</dbReference>
<evidence type="ECO:0000313" key="1">
    <source>
        <dbReference type="EMBL" id="GCE10764.1"/>
    </source>
</evidence>
<dbReference type="AlphaFoldDB" id="A0A401ZVK5"/>
<dbReference type="PANTHER" id="PTHR47199:SF2">
    <property type="entry name" value="PHOTOSYSTEM II STABILITY_ASSEMBLY FACTOR HCF136, CHLOROPLASTIC"/>
    <property type="match status" value="1"/>
</dbReference>
<proteinExistence type="predicted"/>
<reference evidence="2" key="1">
    <citation type="submission" date="2018-12" db="EMBL/GenBank/DDBJ databases">
        <title>Tengunoibacter tsumagoiensis gen. nov., sp. nov., Dictyobacter kobayashii sp. nov., D. alpinus sp. nov., and D. joshuensis sp. nov. and description of Dictyobacteraceae fam. nov. within the order Ktedonobacterales isolated from Tengu-no-mugimeshi.</title>
        <authorList>
            <person name="Wang C.M."/>
            <person name="Zheng Y."/>
            <person name="Sakai Y."/>
            <person name="Toyoda A."/>
            <person name="Minakuchi Y."/>
            <person name="Abe K."/>
            <person name="Yokota A."/>
            <person name="Yabe S."/>
        </authorList>
    </citation>
    <scope>NUCLEOTIDE SEQUENCE [LARGE SCALE GENOMIC DNA]</scope>
    <source>
        <strain evidence="2">Uno3</strain>
    </source>
</reference>
<name>A0A401ZVK5_9CHLR</name>
<dbReference type="InterPro" id="IPR015943">
    <property type="entry name" value="WD40/YVTN_repeat-like_dom_sf"/>
</dbReference>
<dbReference type="Proteomes" id="UP000287352">
    <property type="component" value="Unassembled WGS sequence"/>
</dbReference>
<evidence type="ECO:0000313" key="2">
    <source>
        <dbReference type="Proteomes" id="UP000287352"/>
    </source>
</evidence>
<sequence>MQKMAKRQLTVLPMIWRLLMWLLSASLLAVLTACGTDPGVGTGLPTSTPESTGTISVATATPVPGRAAIPLTSIRMLNATSGWALSETDILKTQDGGLHWKSLRQIQVGGLDAQPQGAFMDSNHAWVAYHDAQGPNGTFTILRTTDGGASWQNSNISSALDGISTPHFVNTQWGWIEAYHFQGMHHTSGELFRTNDGGVSWSLIANTDAQPQTGLTNGGNGLSFKDTQNGWITGEIPSSRAFLETTGNGGDAWHAQSLPIPDGLTSESVGDTITTPPVFFGNDGLLPVSLFSNETDFDMYITHDGGRTWAAQPLARLDMNQNGDASIDNIYVLTMNQSWMNAKTGFYGSTDGGKTWHHLSDLPQPIGKMSFVDATHGWAIGTRSNKNPLLLATSDGGKTWQQMNYTLQ</sequence>
<comment type="caution">
    <text evidence="1">The sequence shown here is derived from an EMBL/GenBank/DDBJ whole genome shotgun (WGS) entry which is preliminary data.</text>
</comment>
<dbReference type="PROSITE" id="PS51257">
    <property type="entry name" value="PROKAR_LIPOPROTEIN"/>
    <property type="match status" value="1"/>
</dbReference>
<dbReference type="EMBL" id="BIFR01000001">
    <property type="protein sequence ID" value="GCE10764.1"/>
    <property type="molecule type" value="Genomic_DNA"/>
</dbReference>
<evidence type="ECO:0008006" key="3">
    <source>
        <dbReference type="Google" id="ProtNLM"/>
    </source>
</evidence>
<dbReference type="Gene3D" id="2.130.10.10">
    <property type="entry name" value="YVTN repeat-like/Quinoprotein amine dehydrogenase"/>
    <property type="match status" value="2"/>
</dbReference>
<dbReference type="PANTHER" id="PTHR47199">
    <property type="entry name" value="PHOTOSYSTEM II STABILITY/ASSEMBLY FACTOR HCF136, CHLOROPLASTIC"/>
    <property type="match status" value="1"/>
</dbReference>
<protein>
    <recommendedName>
        <fullName evidence="3">Photosynthesis system II assembly factor Ycf48/Hcf136-like domain-containing protein</fullName>
    </recommendedName>
</protein>
<dbReference type="CDD" id="cd15482">
    <property type="entry name" value="Sialidase_non-viral"/>
    <property type="match status" value="1"/>
</dbReference>